<dbReference type="RefSeq" id="WP_098245535.1">
    <property type="nucleotide sequence ID" value="NZ_CP022685.1"/>
</dbReference>
<feature type="signal peptide" evidence="1">
    <location>
        <begin position="1"/>
        <end position="38"/>
    </location>
</feature>
<dbReference type="Proteomes" id="UP000221011">
    <property type="component" value="Chromosome"/>
</dbReference>
<protein>
    <submittedName>
        <fullName evidence="2">Putative lipoprotein</fullName>
    </submittedName>
</protein>
<feature type="chain" id="PRO_5038644152" evidence="1">
    <location>
        <begin position="39"/>
        <end position="185"/>
    </location>
</feature>
<keyword evidence="2" id="KW-0449">Lipoprotein</keyword>
<dbReference type="EMBL" id="CP022685">
    <property type="protein sequence ID" value="ATL31396.1"/>
    <property type="molecule type" value="Genomic_DNA"/>
</dbReference>
<name>A0A291QIQ8_9ACTN</name>
<proteinExistence type="predicted"/>
<evidence type="ECO:0000313" key="2">
    <source>
        <dbReference type="EMBL" id="ATL31396.1"/>
    </source>
</evidence>
<dbReference type="PROSITE" id="PS51257">
    <property type="entry name" value="PROKAR_LIPOPROTEIN"/>
    <property type="match status" value="1"/>
</dbReference>
<accession>A0A291QIQ8</accession>
<dbReference type="AlphaFoldDB" id="A0A291QIQ8"/>
<reference evidence="2 3" key="1">
    <citation type="submission" date="2017-08" db="EMBL/GenBank/DDBJ databases">
        <title>Complete Genome Sequence of Streptomyces formicae KY5, the formicamycin producer.</title>
        <authorList>
            <person name="Holmes N.A."/>
            <person name="Devine R."/>
            <person name="Qin Z."/>
            <person name="Seipke R.F."/>
            <person name="Wilkinson B."/>
            <person name="Hutchings M.I."/>
        </authorList>
    </citation>
    <scope>NUCLEOTIDE SEQUENCE [LARGE SCALE GENOMIC DNA]</scope>
    <source>
        <strain evidence="2 3">KY5</strain>
    </source>
</reference>
<evidence type="ECO:0000313" key="3">
    <source>
        <dbReference type="Proteomes" id="UP000221011"/>
    </source>
</evidence>
<evidence type="ECO:0000256" key="1">
    <source>
        <dbReference type="SAM" id="SignalP"/>
    </source>
</evidence>
<dbReference type="KEGG" id="sfk:KY5_6378"/>
<keyword evidence="3" id="KW-1185">Reference proteome</keyword>
<keyword evidence="1" id="KW-0732">Signal</keyword>
<organism evidence="2 3">
    <name type="scientific">Streptomyces formicae</name>
    <dbReference type="NCBI Taxonomy" id="1616117"/>
    <lineage>
        <taxon>Bacteria</taxon>
        <taxon>Bacillati</taxon>
        <taxon>Actinomycetota</taxon>
        <taxon>Actinomycetes</taxon>
        <taxon>Kitasatosporales</taxon>
        <taxon>Streptomycetaceae</taxon>
        <taxon>Streptomyces</taxon>
    </lineage>
</organism>
<gene>
    <name evidence="2" type="ORF">KY5_6378</name>
</gene>
<sequence length="185" mass="19203">MTARARTGRRSRRILALALLLSAAVTGCGISATGPQQAGAPASGIQRPGTSAEYARLYFVGPYGLRSASRPTDRPLGPQQALDLLLEGPTGAERERGLISEVPPMHGRLSATAATDAVDVYLPLTIRDLQVAAVSQLACTAAHADVPGSGPPTEVKVRFHENLGGSDSPWTVRCDASGNALPVPE</sequence>